<evidence type="ECO:0000256" key="2">
    <source>
        <dbReference type="ARBA" id="ARBA00022692"/>
    </source>
</evidence>
<proteinExistence type="inferred from homology"/>
<gene>
    <name evidence="9" type="ORF">CCHLO57077_00010011</name>
</gene>
<feature type="transmembrane region" description="Helical" evidence="7">
    <location>
        <begin position="20"/>
        <end position="39"/>
    </location>
</feature>
<accession>A0AA35M5E4</accession>
<feature type="compositionally biased region" description="Low complexity" evidence="6">
    <location>
        <begin position="300"/>
        <end position="314"/>
    </location>
</feature>
<organism evidence="9 10">
    <name type="scientific">Clonostachys chloroleuca</name>
    <dbReference type="NCBI Taxonomy" id="1926264"/>
    <lineage>
        <taxon>Eukaryota</taxon>
        <taxon>Fungi</taxon>
        <taxon>Dikarya</taxon>
        <taxon>Ascomycota</taxon>
        <taxon>Pezizomycotina</taxon>
        <taxon>Sordariomycetes</taxon>
        <taxon>Hypocreomycetidae</taxon>
        <taxon>Hypocreales</taxon>
        <taxon>Bionectriaceae</taxon>
        <taxon>Clonostachys</taxon>
    </lineage>
</organism>
<feature type="domain" description="Rhodopsin" evidence="8">
    <location>
        <begin position="38"/>
        <end position="295"/>
    </location>
</feature>
<comment type="caution">
    <text evidence="9">The sequence shown here is derived from an EMBL/GenBank/DDBJ whole genome shotgun (WGS) entry which is preliminary data.</text>
</comment>
<evidence type="ECO:0000256" key="6">
    <source>
        <dbReference type="SAM" id="MobiDB-lite"/>
    </source>
</evidence>
<keyword evidence="4 7" id="KW-0472">Membrane</keyword>
<evidence type="ECO:0000256" key="3">
    <source>
        <dbReference type="ARBA" id="ARBA00022989"/>
    </source>
</evidence>
<evidence type="ECO:0000256" key="1">
    <source>
        <dbReference type="ARBA" id="ARBA00004141"/>
    </source>
</evidence>
<dbReference type="PANTHER" id="PTHR33048:SF92">
    <property type="entry name" value="INTEGRAL MEMBRANE PROTEIN"/>
    <property type="match status" value="1"/>
</dbReference>
<feature type="transmembrane region" description="Helical" evidence="7">
    <location>
        <begin position="51"/>
        <end position="72"/>
    </location>
</feature>
<dbReference type="Pfam" id="PF20684">
    <property type="entry name" value="Fung_rhodopsin"/>
    <property type="match status" value="1"/>
</dbReference>
<protein>
    <recommendedName>
        <fullName evidence="8">Rhodopsin domain-containing protein</fullName>
    </recommendedName>
</protein>
<dbReference type="GO" id="GO:0016020">
    <property type="term" value="C:membrane"/>
    <property type="evidence" value="ECO:0007669"/>
    <property type="project" value="UniProtKB-SubCell"/>
</dbReference>
<comment type="similarity">
    <text evidence="5">Belongs to the SAT4 family.</text>
</comment>
<evidence type="ECO:0000313" key="10">
    <source>
        <dbReference type="Proteomes" id="UP001160390"/>
    </source>
</evidence>
<dbReference type="EMBL" id="CABFNP030001042">
    <property type="protein sequence ID" value="CAI6090778.1"/>
    <property type="molecule type" value="Genomic_DNA"/>
</dbReference>
<feature type="transmembrane region" description="Helical" evidence="7">
    <location>
        <begin position="136"/>
        <end position="157"/>
    </location>
</feature>
<feature type="transmembrane region" description="Helical" evidence="7">
    <location>
        <begin position="105"/>
        <end position="124"/>
    </location>
</feature>
<keyword evidence="3 7" id="KW-1133">Transmembrane helix</keyword>
<dbReference type="InterPro" id="IPR052337">
    <property type="entry name" value="SAT4-like"/>
</dbReference>
<sequence length="333" mass="37266">MSRPTMAYVSPGPAGVLAPQWTLIAVAGCILIALFHLRLNIQKRRLLTSDILMCVTWCFAVITSAFDIKLALLGALDYDVLYTTEGYQGDPANTLLIIKLRWSSTIPFIITCWLCKATLLTVYLKVFPAFMVKRRILLWTTLGYIILCPIVTLIEMFRICIPLERNWTGDRCVVVGGMRLLRISWGFHFAGSLIVFALPWLILPDLQLKGSLRMGIYYTFLLGLADIAVCLTRFIIIELAAAKRPPSMSLLRTAHPAIPYIEYIPDNNSLELFVALDYTLSLVIACLPSLRPYFRAHPQTSTDKSSNPTPSTTTKKSDCGPTSLAERELIEDS</sequence>
<feature type="transmembrane region" description="Helical" evidence="7">
    <location>
        <begin position="185"/>
        <end position="203"/>
    </location>
</feature>
<keyword evidence="2 7" id="KW-0812">Transmembrane</keyword>
<dbReference type="AlphaFoldDB" id="A0AA35M5E4"/>
<feature type="transmembrane region" description="Helical" evidence="7">
    <location>
        <begin position="215"/>
        <end position="236"/>
    </location>
</feature>
<evidence type="ECO:0000259" key="8">
    <source>
        <dbReference type="Pfam" id="PF20684"/>
    </source>
</evidence>
<keyword evidence="10" id="KW-1185">Reference proteome</keyword>
<reference evidence="9" key="1">
    <citation type="submission" date="2023-01" db="EMBL/GenBank/DDBJ databases">
        <authorList>
            <person name="Piombo E."/>
        </authorList>
    </citation>
    <scope>NUCLEOTIDE SEQUENCE</scope>
</reference>
<evidence type="ECO:0000256" key="7">
    <source>
        <dbReference type="SAM" id="Phobius"/>
    </source>
</evidence>
<dbReference type="PROSITE" id="PS51257">
    <property type="entry name" value="PROKAR_LIPOPROTEIN"/>
    <property type="match status" value="1"/>
</dbReference>
<evidence type="ECO:0000256" key="4">
    <source>
        <dbReference type="ARBA" id="ARBA00023136"/>
    </source>
</evidence>
<feature type="transmembrane region" description="Helical" evidence="7">
    <location>
        <begin position="272"/>
        <end position="290"/>
    </location>
</feature>
<dbReference type="PANTHER" id="PTHR33048">
    <property type="entry name" value="PTH11-LIKE INTEGRAL MEMBRANE PROTEIN (AFU_ORTHOLOGUE AFUA_5G11245)"/>
    <property type="match status" value="1"/>
</dbReference>
<evidence type="ECO:0000256" key="5">
    <source>
        <dbReference type="ARBA" id="ARBA00038359"/>
    </source>
</evidence>
<evidence type="ECO:0000313" key="9">
    <source>
        <dbReference type="EMBL" id="CAI6090778.1"/>
    </source>
</evidence>
<dbReference type="InterPro" id="IPR049326">
    <property type="entry name" value="Rhodopsin_dom_fungi"/>
</dbReference>
<dbReference type="Proteomes" id="UP001160390">
    <property type="component" value="Unassembled WGS sequence"/>
</dbReference>
<name>A0AA35M5E4_9HYPO</name>
<feature type="region of interest" description="Disordered" evidence="6">
    <location>
        <begin position="298"/>
        <end position="333"/>
    </location>
</feature>
<comment type="subcellular location">
    <subcellularLocation>
        <location evidence="1">Membrane</location>
        <topology evidence="1">Multi-pass membrane protein</topology>
    </subcellularLocation>
</comment>